<dbReference type="Proteomes" id="UP000053024">
    <property type="component" value="Unassembled WGS sequence"/>
</dbReference>
<comment type="caution">
    <text evidence="1">The sequence shown here is derived from an EMBL/GenBank/DDBJ whole genome shotgun (WGS) entry which is preliminary data.</text>
</comment>
<sequence length="68" mass="7125">MDRSCCSIWGIAISPKTSAMSGTSPTRARCARLNLDSQDMDRGLPSVSGLLRAADAAADAQMGARRTP</sequence>
<keyword evidence="2" id="KW-1185">Reference proteome</keyword>
<organism evidence="1 2">
    <name type="scientific">Streptomyces bungoensis</name>
    <dbReference type="NCBI Taxonomy" id="285568"/>
    <lineage>
        <taxon>Bacteria</taxon>
        <taxon>Bacillati</taxon>
        <taxon>Actinomycetota</taxon>
        <taxon>Actinomycetes</taxon>
        <taxon>Kitasatosporales</taxon>
        <taxon>Streptomycetaceae</taxon>
        <taxon>Streptomyces</taxon>
    </lineage>
</organism>
<reference evidence="1 2" key="1">
    <citation type="submission" date="2015-10" db="EMBL/GenBank/DDBJ databases">
        <title>Draft genome sequence of Streptomyces bungoensis DSM 41781, type strain for the species Streptomyces bungoensis.</title>
        <authorList>
            <person name="Ruckert C."/>
            <person name="Winkler A."/>
            <person name="Kalinowski J."/>
            <person name="Kampfer P."/>
            <person name="Glaeser S."/>
        </authorList>
    </citation>
    <scope>NUCLEOTIDE SEQUENCE [LARGE SCALE GENOMIC DNA]</scope>
    <source>
        <strain evidence="1 2">DSM 41781</strain>
    </source>
</reference>
<proteinExistence type="predicted"/>
<accession>A0A101T6I9</accession>
<name>A0A101T6I9_9ACTN</name>
<evidence type="ECO:0000313" key="1">
    <source>
        <dbReference type="EMBL" id="KUN86616.1"/>
    </source>
</evidence>
<gene>
    <name evidence="1" type="ORF">AQJ66_11320</name>
</gene>
<dbReference type="EMBL" id="LMWX01000016">
    <property type="protein sequence ID" value="KUN86616.1"/>
    <property type="molecule type" value="Genomic_DNA"/>
</dbReference>
<protein>
    <submittedName>
        <fullName evidence="1">Uncharacterized protein</fullName>
    </submittedName>
</protein>
<dbReference type="AlphaFoldDB" id="A0A101T6I9"/>
<evidence type="ECO:0000313" key="2">
    <source>
        <dbReference type="Proteomes" id="UP000053024"/>
    </source>
</evidence>